<dbReference type="GO" id="GO:0015031">
    <property type="term" value="P:protein transport"/>
    <property type="evidence" value="ECO:0007669"/>
    <property type="project" value="UniProtKB-KW"/>
</dbReference>
<evidence type="ECO:0000256" key="7">
    <source>
        <dbReference type="ARBA" id="ARBA00022927"/>
    </source>
</evidence>
<dbReference type="Pfam" id="PF02699">
    <property type="entry name" value="YajC"/>
    <property type="match status" value="1"/>
</dbReference>
<evidence type="ECO:0000256" key="6">
    <source>
        <dbReference type="ARBA" id="ARBA00022692"/>
    </source>
</evidence>
<evidence type="ECO:0000256" key="5">
    <source>
        <dbReference type="ARBA" id="ARBA00022475"/>
    </source>
</evidence>
<dbReference type="EMBL" id="QGGU01000006">
    <property type="protein sequence ID" value="PWK50922.1"/>
    <property type="molecule type" value="Genomic_DNA"/>
</dbReference>
<evidence type="ECO:0000256" key="10">
    <source>
        <dbReference type="ARBA" id="ARBA00023136"/>
    </source>
</evidence>
<protein>
    <recommendedName>
        <fullName evidence="3">Sec translocon accessory complex subunit YajC</fullName>
    </recommendedName>
</protein>
<dbReference type="Proteomes" id="UP000245790">
    <property type="component" value="Unassembled WGS sequence"/>
</dbReference>
<evidence type="ECO:0000256" key="3">
    <source>
        <dbReference type="ARBA" id="ARBA00014962"/>
    </source>
</evidence>
<evidence type="ECO:0000256" key="1">
    <source>
        <dbReference type="ARBA" id="ARBA00004162"/>
    </source>
</evidence>
<evidence type="ECO:0000313" key="13">
    <source>
        <dbReference type="Proteomes" id="UP000245790"/>
    </source>
</evidence>
<dbReference type="GO" id="GO:0005886">
    <property type="term" value="C:plasma membrane"/>
    <property type="evidence" value="ECO:0007669"/>
    <property type="project" value="UniProtKB-SubCell"/>
</dbReference>
<evidence type="ECO:0000313" key="12">
    <source>
        <dbReference type="EMBL" id="PWK50922.1"/>
    </source>
</evidence>
<evidence type="ECO:0000256" key="8">
    <source>
        <dbReference type="ARBA" id="ARBA00022989"/>
    </source>
</evidence>
<comment type="subcellular location">
    <subcellularLocation>
        <location evidence="1">Cell membrane</location>
        <topology evidence="1">Single-pass membrane protein</topology>
    </subcellularLocation>
</comment>
<dbReference type="NCBIfam" id="TIGR00739">
    <property type="entry name" value="yajC"/>
    <property type="match status" value="1"/>
</dbReference>
<evidence type="ECO:0000256" key="2">
    <source>
        <dbReference type="ARBA" id="ARBA00006742"/>
    </source>
</evidence>
<keyword evidence="9" id="KW-0811">Translocation</keyword>
<sequence>MLLAAQPGGSPVSFWIMMGLFVVIFYFLIIRPQSKRQKEHKKMIEAIDKGDEVSTAGGVLGKVNKVTDNYIIITIADDVNISVQKHAVNAVLPKGTLKSIKE</sequence>
<feature type="transmembrane region" description="Helical" evidence="11">
    <location>
        <begin position="12"/>
        <end position="30"/>
    </location>
</feature>
<dbReference type="RefSeq" id="WP_109763578.1">
    <property type="nucleotide sequence ID" value="NZ_QGGU01000006.1"/>
</dbReference>
<evidence type="ECO:0000256" key="4">
    <source>
        <dbReference type="ARBA" id="ARBA00022448"/>
    </source>
</evidence>
<dbReference type="OrthoDB" id="9811406at2"/>
<evidence type="ECO:0000256" key="9">
    <source>
        <dbReference type="ARBA" id="ARBA00023010"/>
    </source>
</evidence>
<organism evidence="12 13">
    <name type="scientific">Pleionea mediterranea</name>
    <dbReference type="NCBI Taxonomy" id="523701"/>
    <lineage>
        <taxon>Bacteria</taxon>
        <taxon>Pseudomonadati</taxon>
        <taxon>Pseudomonadota</taxon>
        <taxon>Gammaproteobacteria</taxon>
        <taxon>Oceanospirillales</taxon>
        <taxon>Pleioneaceae</taxon>
        <taxon>Pleionea</taxon>
    </lineage>
</organism>
<keyword evidence="6 11" id="KW-0812">Transmembrane</keyword>
<dbReference type="PRINTS" id="PR01853">
    <property type="entry name" value="YAJCTRNLCASE"/>
</dbReference>
<dbReference type="AlphaFoldDB" id="A0A316FRY4"/>
<dbReference type="PANTHER" id="PTHR33909:SF1">
    <property type="entry name" value="SEC TRANSLOCON ACCESSORY COMPLEX SUBUNIT YAJC"/>
    <property type="match status" value="1"/>
</dbReference>
<reference evidence="12 13" key="1">
    <citation type="submission" date="2018-05" db="EMBL/GenBank/DDBJ databases">
        <title>Genomic Encyclopedia of Type Strains, Phase IV (KMG-IV): sequencing the most valuable type-strain genomes for metagenomic binning, comparative biology and taxonomic classification.</title>
        <authorList>
            <person name="Goeker M."/>
        </authorList>
    </citation>
    <scope>NUCLEOTIDE SEQUENCE [LARGE SCALE GENOMIC DNA]</scope>
    <source>
        <strain evidence="12 13">DSM 25350</strain>
    </source>
</reference>
<dbReference type="SMART" id="SM01323">
    <property type="entry name" value="YajC"/>
    <property type="match status" value="1"/>
</dbReference>
<evidence type="ECO:0000256" key="11">
    <source>
        <dbReference type="SAM" id="Phobius"/>
    </source>
</evidence>
<comment type="similarity">
    <text evidence="2">Belongs to the YajC family.</text>
</comment>
<dbReference type="InterPro" id="IPR003849">
    <property type="entry name" value="Preprotein_translocase_YajC"/>
</dbReference>
<gene>
    <name evidence="12" type="ORF">C8D97_106215</name>
</gene>
<keyword evidence="8 11" id="KW-1133">Transmembrane helix</keyword>
<accession>A0A316FRY4</accession>
<keyword evidence="4" id="KW-0813">Transport</keyword>
<keyword evidence="5" id="KW-1003">Cell membrane</keyword>
<comment type="caution">
    <text evidence="12">The sequence shown here is derived from an EMBL/GenBank/DDBJ whole genome shotgun (WGS) entry which is preliminary data.</text>
</comment>
<keyword evidence="13" id="KW-1185">Reference proteome</keyword>
<dbReference type="PANTHER" id="PTHR33909">
    <property type="entry name" value="SEC TRANSLOCON ACCESSORY COMPLEX SUBUNIT YAJC"/>
    <property type="match status" value="1"/>
</dbReference>
<keyword evidence="7" id="KW-0653">Protein transport</keyword>
<keyword evidence="10 11" id="KW-0472">Membrane</keyword>
<proteinExistence type="inferred from homology"/>
<name>A0A316FRY4_9GAMM</name>